<proteinExistence type="predicted"/>
<gene>
    <name evidence="1" type="ORF">L211DRAFT_833423</name>
</gene>
<reference evidence="1 2" key="1">
    <citation type="journal article" date="2018" name="Nat. Ecol. Evol.">
        <title>Pezizomycetes genomes reveal the molecular basis of ectomycorrhizal truffle lifestyle.</title>
        <authorList>
            <person name="Murat C."/>
            <person name="Payen T."/>
            <person name="Noel B."/>
            <person name="Kuo A."/>
            <person name="Morin E."/>
            <person name="Chen J."/>
            <person name="Kohler A."/>
            <person name="Krizsan K."/>
            <person name="Balestrini R."/>
            <person name="Da Silva C."/>
            <person name="Montanini B."/>
            <person name="Hainaut M."/>
            <person name="Levati E."/>
            <person name="Barry K.W."/>
            <person name="Belfiori B."/>
            <person name="Cichocki N."/>
            <person name="Clum A."/>
            <person name="Dockter R.B."/>
            <person name="Fauchery L."/>
            <person name="Guy J."/>
            <person name="Iotti M."/>
            <person name="Le Tacon F."/>
            <person name="Lindquist E.A."/>
            <person name="Lipzen A."/>
            <person name="Malagnac F."/>
            <person name="Mello A."/>
            <person name="Molinier V."/>
            <person name="Miyauchi S."/>
            <person name="Poulain J."/>
            <person name="Riccioni C."/>
            <person name="Rubini A."/>
            <person name="Sitrit Y."/>
            <person name="Splivallo R."/>
            <person name="Traeger S."/>
            <person name="Wang M."/>
            <person name="Zifcakova L."/>
            <person name="Wipf D."/>
            <person name="Zambonelli A."/>
            <person name="Paolocci F."/>
            <person name="Nowrousian M."/>
            <person name="Ottonello S."/>
            <person name="Baldrian P."/>
            <person name="Spatafora J.W."/>
            <person name="Henrissat B."/>
            <person name="Nagy L.G."/>
            <person name="Aury J.M."/>
            <person name="Wincker P."/>
            <person name="Grigoriev I.V."/>
            <person name="Bonfante P."/>
            <person name="Martin F.M."/>
        </authorList>
    </citation>
    <scope>NUCLEOTIDE SEQUENCE [LARGE SCALE GENOMIC DNA]</scope>
    <source>
        <strain evidence="1 2">ATCC MYA-4762</strain>
    </source>
</reference>
<dbReference type="EMBL" id="ML121529">
    <property type="protein sequence ID" value="RPB28458.1"/>
    <property type="molecule type" value="Genomic_DNA"/>
</dbReference>
<dbReference type="Proteomes" id="UP000267821">
    <property type="component" value="Unassembled WGS sequence"/>
</dbReference>
<evidence type="ECO:0000313" key="2">
    <source>
        <dbReference type="Proteomes" id="UP000267821"/>
    </source>
</evidence>
<dbReference type="PANTHER" id="PTHR33129">
    <property type="entry name" value="PROTEIN KINASE DOMAIN-CONTAINING PROTEIN-RELATED"/>
    <property type="match status" value="1"/>
</dbReference>
<keyword evidence="2" id="KW-1185">Reference proteome</keyword>
<dbReference type="InterPro" id="IPR052980">
    <property type="entry name" value="Crinkler_effector"/>
</dbReference>
<name>A0A3N4M3B7_9PEZI</name>
<dbReference type="InParanoid" id="A0A3N4M3B7"/>
<accession>A0A3N4M3B7</accession>
<organism evidence="1 2">
    <name type="scientific">Terfezia boudieri ATCC MYA-4762</name>
    <dbReference type="NCBI Taxonomy" id="1051890"/>
    <lineage>
        <taxon>Eukaryota</taxon>
        <taxon>Fungi</taxon>
        <taxon>Dikarya</taxon>
        <taxon>Ascomycota</taxon>
        <taxon>Pezizomycotina</taxon>
        <taxon>Pezizomycetes</taxon>
        <taxon>Pezizales</taxon>
        <taxon>Pezizaceae</taxon>
        <taxon>Terfezia</taxon>
    </lineage>
</organism>
<dbReference type="OrthoDB" id="2340858at2759"/>
<evidence type="ECO:0000313" key="1">
    <source>
        <dbReference type="EMBL" id="RPB28458.1"/>
    </source>
</evidence>
<dbReference type="PANTHER" id="PTHR33129:SF1">
    <property type="entry name" value="ATP-BINDING PROTEIN"/>
    <property type="match status" value="1"/>
</dbReference>
<dbReference type="AlphaFoldDB" id="A0A3N4M3B7"/>
<protein>
    <submittedName>
        <fullName evidence="1">Uncharacterized protein</fullName>
    </submittedName>
</protein>
<sequence length="224" mass="25722">MLVHLVPIDDQYIFTEVRWASRKLCAIVLEVLIEQGKRKAKEIILSTRGICAYGSLRGYLFENLAHKVIAEGGRFQVFDLNTRIWKEEEFPGRKVKQFKQVNEAKPGHHNVPLSQTFQSVDALVPPDILYQMTVSPSHGIKERGLDTLNFTGTYPINFYFVTLIEGCESFKKAKLGNEWDARIKQKVIGINLDDAIPKYQATFHEEVMMILRVKRARVDRADRG</sequence>